<evidence type="ECO:0000313" key="3">
    <source>
        <dbReference type="Proteomes" id="UP001066276"/>
    </source>
</evidence>
<protein>
    <submittedName>
        <fullName evidence="2">Uncharacterized protein</fullName>
    </submittedName>
</protein>
<sequence length="197" mass="20900">MCFQETWSAGRGLAAGQDGRHSVRLCQAAGRSSYLFLLQAVLAGADSGGTPGKSRRHLGRGGGCDWGRRCGLTRAGRPEFRPRARPRVRGVCGELLPANTLCRERERLGRPDRQLDRAAAPQTLQPPWTSWPFGFCGAGAVGGACFRWHGGADGRESSRVGADGGPPLRGGGTGSVDCGGQRVDGRRGRSVRLQSVF</sequence>
<comment type="caution">
    <text evidence="2">The sequence shown here is derived from an EMBL/GenBank/DDBJ whole genome shotgun (WGS) entry which is preliminary data.</text>
</comment>
<dbReference type="AlphaFoldDB" id="A0AAV7LQR0"/>
<keyword evidence="3" id="KW-1185">Reference proteome</keyword>
<organism evidence="2 3">
    <name type="scientific">Pleurodeles waltl</name>
    <name type="common">Iberian ribbed newt</name>
    <dbReference type="NCBI Taxonomy" id="8319"/>
    <lineage>
        <taxon>Eukaryota</taxon>
        <taxon>Metazoa</taxon>
        <taxon>Chordata</taxon>
        <taxon>Craniata</taxon>
        <taxon>Vertebrata</taxon>
        <taxon>Euteleostomi</taxon>
        <taxon>Amphibia</taxon>
        <taxon>Batrachia</taxon>
        <taxon>Caudata</taxon>
        <taxon>Salamandroidea</taxon>
        <taxon>Salamandridae</taxon>
        <taxon>Pleurodelinae</taxon>
        <taxon>Pleurodeles</taxon>
    </lineage>
</organism>
<accession>A0AAV7LQR0</accession>
<evidence type="ECO:0000313" key="2">
    <source>
        <dbReference type="EMBL" id="KAJ1089825.1"/>
    </source>
</evidence>
<reference evidence="2" key="1">
    <citation type="journal article" date="2022" name="bioRxiv">
        <title>Sequencing and chromosome-scale assembly of the giantPleurodeles waltlgenome.</title>
        <authorList>
            <person name="Brown T."/>
            <person name="Elewa A."/>
            <person name="Iarovenko S."/>
            <person name="Subramanian E."/>
            <person name="Araus A.J."/>
            <person name="Petzold A."/>
            <person name="Susuki M."/>
            <person name="Suzuki K.-i.T."/>
            <person name="Hayashi T."/>
            <person name="Toyoda A."/>
            <person name="Oliveira C."/>
            <person name="Osipova E."/>
            <person name="Leigh N.D."/>
            <person name="Simon A."/>
            <person name="Yun M.H."/>
        </authorList>
    </citation>
    <scope>NUCLEOTIDE SEQUENCE</scope>
    <source>
        <strain evidence="2">20211129_DDA</strain>
        <tissue evidence="2">Liver</tissue>
    </source>
</reference>
<feature type="region of interest" description="Disordered" evidence="1">
    <location>
        <begin position="155"/>
        <end position="189"/>
    </location>
</feature>
<evidence type="ECO:0000256" key="1">
    <source>
        <dbReference type="SAM" id="MobiDB-lite"/>
    </source>
</evidence>
<proteinExistence type="predicted"/>
<dbReference type="Proteomes" id="UP001066276">
    <property type="component" value="Chromosome 11"/>
</dbReference>
<name>A0AAV7LQR0_PLEWA</name>
<feature type="compositionally biased region" description="Gly residues" evidence="1">
    <location>
        <begin position="162"/>
        <end position="174"/>
    </location>
</feature>
<gene>
    <name evidence="2" type="ORF">NDU88_002969</name>
</gene>
<dbReference type="EMBL" id="JANPWB010000015">
    <property type="protein sequence ID" value="KAJ1089825.1"/>
    <property type="molecule type" value="Genomic_DNA"/>
</dbReference>